<feature type="region of interest" description="Disordered" evidence="1">
    <location>
        <begin position="1"/>
        <end position="88"/>
    </location>
</feature>
<evidence type="ECO:0000313" key="2">
    <source>
        <dbReference type="EMBL" id="KAL1554499.1"/>
    </source>
</evidence>
<organism evidence="2 3">
    <name type="scientific">Salvia divinorum</name>
    <name type="common">Maria pastora</name>
    <name type="synonym">Diviner's sage</name>
    <dbReference type="NCBI Taxonomy" id="28513"/>
    <lineage>
        <taxon>Eukaryota</taxon>
        <taxon>Viridiplantae</taxon>
        <taxon>Streptophyta</taxon>
        <taxon>Embryophyta</taxon>
        <taxon>Tracheophyta</taxon>
        <taxon>Spermatophyta</taxon>
        <taxon>Magnoliopsida</taxon>
        <taxon>eudicotyledons</taxon>
        <taxon>Gunneridae</taxon>
        <taxon>Pentapetalae</taxon>
        <taxon>asterids</taxon>
        <taxon>lamiids</taxon>
        <taxon>Lamiales</taxon>
        <taxon>Lamiaceae</taxon>
        <taxon>Nepetoideae</taxon>
        <taxon>Mentheae</taxon>
        <taxon>Salviinae</taxon>
        <taxon>Salvia</taxon>
        <taxon>Salvia subgen. Calosphace</taxon>
    </lineage>
</organism>
<gene>
    <name evidence="2" type="ORF">AAHA92_15053</name>
</gene>
<reference evidence="2 3" key="1">
    <citation type="submission" date="2024-06" db="EMBL/GenBank/DDBJ databases">
        <title>A chromosome level genome sequence of Diviner's sage (Salvia divinorum).</title>
        <authorList>
            <person name="Ford S.A."/>
            <person name="Ro D.-K."/>
            <person name="Ness R.W."/>
            <person name="Phillips M.A."/>
        </authorList>
    </citation>
    <scope>NUCLEOTIDE SEQUENCE [LARGE SCALE GENOMIC DNA]</scope>
    <source>
        <strain evidence="2">SAF-2024a</strain>
        <tissue evidence="2">Leaf</tissue>
    </source>
</reference>
<protein>
    <recommendedName>
        <fullName evidence="4">Ubiquitin-like protease family profile domain-containing protein</fullName>
    </recommendedName>
</protein>
<proteinExistence type="predicted"/>
<sequence>MKGVTGKEQETGAEKETGKEAEKEKETVPEKETGKEAEKEKETVQEKEKEIEKEKETEKKDNQEGQHKEEKDKGKNKVADEHDTGRTITKEDKEVMDWLIKNEEIDSFMIIYEDDRLFVYKEDFHTLAPRSYVSTNIIDACASYLNYQEEYRSKASPRRLFISTTPTLFNIPNFKWGNYDIIFFPIFAHGHFYPICFNLKGESVDIIDNSEVLPELLKNKYGHDLEILKKFFIIYLGNGDNFSMGKKNRTCVRGRNRS</sequence>
<evidence type="ECO:0000256" key="1">
    <source>
        <dbReference type="SAM" id="MobiDB-lite"/>
    </source>
</evidence>
<name>A0ABD1HHH2_SALDI</name>
<evidence type="ECO:0000313" key="3">
    <source>
        <dbReference type="Proteomes" id="UP001567538"/>
    </source>
</evidence>
<keyword evidence="3" id="KW-1185">Reference proteome</keyword>
<dbReference type="InterPro" id="IPR038765">
    <property type="entry name" value="Papain-like_cys_pep_sf"/>
</dbReference>
<evidence type="ECO:0008006" key="4">
    <source>
        <dbReference type="Google" id="ProtNLM"/>
    </source>
</evidence>
<accession>A0ABD1HHH2</accession>
<dbReference type="SUPFAM" id="SSF54001">
    <property type="entry name" value="Cysteine proteinases"/>
    <property type="match status" value="1"/>
</dbReference>
<dbReference type="AlphaFoldDB" id="A0ABD1HHH2"/>
<dbReference type="Proteomes" id="UP001567538">
    <property type="component" value="Unassembled WGS sequence"/>
</dbReference>
<dbReference type="Gene3D" id="3.40.395.10">
    <property type="entry name" value="Adenoviral Proteinase, Chain A"/>
    <property type="match status" value="1"/>
</dbReference>
<comment type="caution">
    <text evidence="2">The sequence shown here is derived from an EMBL/GenBank/DDBJ whole genome shotgun (WGS) entry which is preliminary data.</text>
</comment>
<dbReference type="EMBL" id="JBEAFC010000006">
    <property type="protein sequence ID" value="KAL1554499.1"/>
    <property type="molecule type" value="Genomic_DNA"/>
</dbReference>